<comment type="catalytic activity">
    <reaction evidence="1 10">
        <text>(S)-malate = fumarate + H2O</text>
        <dbReference type="Rhea" id="RHEA:12460"/>
        <dbReference type="ChEBI" id="CHEBI:15377"/>
        <dbReference type="ChEBI" id="CHEBI:15589"/>
        <dbReference type="ChEBI" id="CHEBI:29806"/>
        <dbReference type="EC" id="4.2.1.2"/>
    </reaction>
</comment>
<comment type="subunit">
    <text evidence="4 10">Homodimer.</text>
</comment>
<dbReference type="PIRSF" id="PIRSF001394">
    <property type="entry name" value="Fe_dep_fumar_hy"/>
    <property type="match status" value="1"/>
</dbReference>
<dbReference type="NCBIfam" id="TIGR00722">
    <property type="entry name" value="ttdA_fumA_fumB"/>
    <property type="match status" value="1"/>
</dbReference>
<evidence type="ECO:0000256" key="8">
    <source>
        <dbReference type="ARBA" id="ARBA00023014"/>
    </source>
</evidence>
<comment type="function">
    <text evidence="10">Catalyzes the reversible hydration of fumarate to (S)-malate.</text>
</comment>
<dbReference type="NCBIfam" id="TIGR00723">
    <property type="entry name" value="ttdB_fumA_fumB"/>
    <property type="match status" value="1"/>
</dbReference>
<dbReference type="EMBL" id="FOAA01000009">
    <property type="protein sequence ID" value="SEL10189.1"/>
    <property type="molecule type" value="Genomic_DNA"/>
</dbReference>
<evidence type="ECO:0000256" key="4">
    <source>
        <dbReference type="ARBA" id="ARBA00011738"/>
    </source>
</evidence>
<dbReference type="GO" id="GO:0051539">
    <property type="term" value="F:4 iron, 4 sulfur cluster binding"/>
    <property type="evidence" value="ECO:0007669"/>
    <property type="project" value="UniProtKB-UniRule"/>
</dbReference>
<dbReference type="InterPro" id="IPR004647">
    <property type="entry name" value="Fe-S_hydro-lyase_TtdB-typ_cat"/>
</dbReference>
<dbReference type="EC" id="4.2.1.2" evidence="10"/>
<dbReference type="Pfam" id="PF05681">
    <property type="entry name" value="Fumerase"/>
    <property type="match status" value="1"/>
</dbReference>
<reference evidence="14" key="1">
    <citation type="submission" date="2016-10" db="EMBL/GenBank/DDBJ databases">
        <authorList>
            <person name="Varghese N."/>
            <person name="Submissions S."/>
        </authorList>
    </citation>
    <scope>NUCLEOTIDE SEQUENCE [LARGE SCALE GENOMIC DNA]</scope>
    <source>
        <strain evidence="14">DSM 241</strain>
    </source>
</reference>
<dbReference type="Pfam" id="PF05683">
    <property type="entry name" value="Fumerase_C"/>
    <property type="match status" value="1"/>
</dbReference>
<gene>
    <name evidence="13" type="ORF">SAMN05444515_10990</name>
</gene>
<evidence type="ECO:0000256" key="6">
    <source>
        <dbReference type="ARBA" id="ARBA00022723"/>
    </source>
</evidence>
<proteinExistence type="inferred from homology"/>
<protein>
    <recommendedName>
        <fullName evidence="10">Fumarate hydratase class I</fullName>
        <ecNumber evidence="10">4.2.1.2</ecNumber>
    </recommendedName>
</protein>
<evidence type="ECO:0000313" key="14">
    <source>
        <dbReference type="Proteomes" id="UP000199256"/>
    </source>
</evidence>
<dbReference type="PANTHER" id="PTHR43351:SF2">
    <property type="entry name" value="L(+)-TARTRATE DEHYDRATASE SUBUNIT BETA-RELATED"/>
    <property type="match status" value="1"/>
</dbReference>
<keyword evidence="14" id="KW-1185">Reference proteome</keyword>
<dbReference type="InterPro" id="IPR004646">
    <property type="entry name" value="Fe-S_hydro-lyase_TtdA-typ_cat"/>
</dbReference>
<evidence type="ECO:0000256" key="5">
    <source>
        <dbReference type="ARBA" id="ARBA00022485"/>
    </source>
</evidence>
<accession>A0A1H7MGI4</accession>
<dbReference type="STRING" id="1396821.SAMN05444515_10990"/>
<keyword evidence="8 10" id="KW-0411">Iron-sulfur</keyword>
<dbReference type="Proteomes" id="UP000199256">
    <property type="component" value="Unassembled WGS sequence"/>
</dbReference>
<evidence type="ECO:0000256" key="2">
    <source>
        <dbReference type="ARBA" id="ARBA00001966"/>
    </source>
</evidence>
<dbReference type="InterPro" id="IPR011167">
    <property type="entry name" value="Fe_dep_fumarate_hydratase"/>
</dbReference>
<keyword evidence="7 10" id="KW-0408">Iron</keyword>
<dbReference type="GO" id="GO:0004333">
    <property type="term" value="F:fumarate hydratase activity"/>
    <property type="evidence" value="ECO:0007669"/>
    <property type="project" value="UniProtKB-UniRule"/>
</dbReference>
<evidence type="ECO:0000256" key="7">
    <source>
        <dbReference type="ARBA" id="ARBA00023004"/>
    </source>
</evidence>
<dbReference type="PANTHER" id="PTHR43351">
    <property type="entry name" value="L(+)-TARTRATE DEHYDRATASE SUBUNIT BETA"/>
    <property type="match status" value="1"/>
</dbReference>
<evidence type="ECO:0000259" key="12">
    <source>
        <dbReference type="Pfam" id="PF05683"/>
    </source>
</evidence>
<keyword evidence="5 10" id="KW-0004">4Fe-4S</keyword>
<feature type="domain" description="Fe-S hydro-lyase tartrate dehydratase alpha-type catalytic" evidence="11">
    <location>
        <begin position="11"/>
        <end position="284"/>
    </location>
</feature>
<comment type="similarity">
    <text evidence="3 10">Belongs to the class-I fumarase family.</text>
</comment>
<dbReference type="GO" id="GO:0006091">
    <property type="term" value="P:generation of precursor metabolites and energy"/>
    <property type="evidence" value="ECO:0007669"/>
    <property type="project" value="InterPro"/>
</dbReference>
<dbReference type="RefSeq" id="WP_090253660.1">
    <property type="nucleotide sequence ID" value="NZ_FOAA01000009.1"/>
</dbReference>
<evidence type="ECO:0000256" key="1">
    <source>
        <dbReference type="ARBA" id="ARBA00000929"/>
    </source>
</evidence>
<evidence type="ECO:0000256" key="3">
    <source>
        <dbReference type="ARBA" id="ARBA00008876"/>
    </source>
</evidence>
<evidence type="ECO:0000313" key="13">
    <source>
        <dbReference type="EMBL" id="SEL10189.1"/>
    </source>
</evidence>
<organism evidence="13 14">
    <name type="scientific">Ectothiorhodospira marina</name>
    <dbReference type="NCBI Taxonomy" id="1396821"/>
    <lineage>
        <taxon>Bacteria</taxon>
        <taxon>Pseudomonadati</taxon>
        <taxon>Pseudomonadota</taxon>
        <taxon>Gammaproteobacteria</taxon>
        <taxon>Chromatiales</taxon>
        <taxon>Ectothiorhodospiraceae</taxon>
        <taxon>Ectothiorhodospira</taxon>
    </lineage>
</organism>
<dbReference type="SUPFAM" id="SSF117457">
    <property type="entry name" value="FumA C-terminal domain-like"/>
    <property type="match status" value="1"/>
</dbReference>
<sequence length="499" mass="54210">MSVIRQEDLIQSIADAFQFISYYHPKDYIQALTQAYEREQSPAAKDAMAQILVNSRLCAQGHRPICQDTGIALVFLKIGMNVRWEATMSVQEMVDEGVRRAYTDPDNTLRASVLLDPAGERRNSKDNTPAVVHMEVVPGDHLEVICAAKGGGSENKAKMAMLNPSDSIVDWVLKTVPTMGAGWCPPGILGLGIGGTPEKAMLMAKESLMAPVDIQELNARGPANRVEELRLELYEKVNALGIGAQGLGGLTTVVDVKILDYPTHAASLPVAMIPNCAATRHVHFHLDGSGPAQLTPPSLEDWPELDYDPSQGKRVDLDSITPEEVASWQPGDVLLLNGRLLTGRDAAHKRLTQMLDAGEPLPVDFTNRFIYYVGPVDPVRDEVMGPAGPTTATRMDKFTRQMLEQTGLLGMVGKAERGPAAVEAICDNKAVYLMAVGGAAYLVSKAIKASRVVAFEDLGMEAIYEFEVKDMPVTVAVDSQGTSVHETGPKEWRIRIEQA</sequence>
<keyword evidence="9 10" id="KW-0456">Lyase</keyword>
<keyword evidence="6 10" id="KW-0479">Metal-binding</keyword>
<dbReference type="OrthoDB" id="9798978at2"/>
<comment type="cofactor">
    <cofactor evidence="2 10">
        <name>[4Fe-4S] cluster</name>
        <dbReference type="ChEBI" id="CHEBI:49883"/>
    </cofactor>
</comment>
<evidence type="ECO:0000259" key="11">
    <source>
        <dbReference type="Pfam" id="PF05681"/>
    </source>
</evidence>
<dbReference type="GO" id="GO:0046872">
    <property type="term" value="F:metal ion binding"/>
    <property type="evidence" value="ECO:0007669"/>
    <property type="project" value="UniProtKB-UniRule"/>
</dbReference>
<dbReference type="Gene3D" id="3.20.130.10">
    <property type="entry name" value="Fe-S hydro-lyase, tartrate dehydratase beta-type, catalytic domain"/>
    <property type="match status" value="1"/>
</dbReference>
<evidence type="ECO:0000256" key="10">
    <source>
        <dbReference type="PIRNR" id="PIRNR001394"/>
    </source>
</evidence>
<evidence type="ECO:0000256" key="9">
    <source>
        <dbReference type="ARBA" id="ARBA00023239"/>
    </source>
</evidence>
<dbReference type="AlphaFoldDB" id="A0A1H7MGI4"/>
<feature type="domain" description="Fe-S hydro-lyase tartrate dehydratase beta-type catalytic" evidence="12">
    <location>
        <begin position="288"/>
        <end position="487"/>
    </location>
</feature>
<name>A0A1H7MGI4_9GAMM</name>
<dbReference type="InterPro" id="IPR036660">
    <property type="entry name" value="Fe-S_hydroAse_TtdB_cat_sf"/>
</dbReference>